<evidence type="ECO:0000256" key="6">
    <source>
        <dbReference type="ARBA" id="ARBA00022884"/>
    </source>
</evidence>
<dbReference type="PROSITE" id="PS51689">
    <property type="entry name" value="SAM_RNA_A_N6_MT"/>
    <property type="match status" value="1"/>
</dbReference>
<reference evidence="10 11" key="1">
    <citation type="submission" date="2023-07" db="EMBL/GenBank/DDBJ databases">
        <title>Genomic Encyclopedia of Type Strains, Phase IV (KMG-IV): sequencing the most valuable type-strain genomes for metagenomic binning, comparative biology and taxonomic classification.</title>
        <authorList>
            <person name="Goeker M."/>
        </authorList>
    </citation>
    <scope>NUCLEOTIDE SEQUENCE [LARGE SCALE GENOMIC DNA]</scope>
    <source>
        <strain evidence="10 11">DSM 1400</strain>
    </source>
</reference>
<dbReference type="InterPro" id="IPR011530">
    <property type="entry name" value="rRNA_adenine_dimethylase"/>
</dbReference>
<dbReference type="Pfam" id="PF00398">
    <property type="entry name" value="RrnaAD"/>
    <property type="match status" value="1"/>
</dbReference>
<dbReference type="InterPro" id="IPR023165">
    <property type="entry name" value="rRNA_Ade_diMease-like_C"/>
</dbReference>
<dbReference type="InterPro" id="IPR020596">
    <property type="entry name" value="rRNA_Ade_Mease_Trfase_CS"/>
</dbReference>
<dbReference type="PANTHER" id="PTHR11727">
    <property type="entry name" value="DIMETHYLADENOSINE TRANSFERASE"/>
    <property type="match status" value="1"/>
</dbReference>
<feature type="binding site" evidence="7 8">
    <location>
        <position position="72"/>
    </location>
    <ligand>
        <name>S-adenosyl-L-methionine</name>
        <dbReference type="ChEBI" id="CHEBI:59789"/>
    </ligand>
</feature>
<dbReference type="EMBL" id="JAUSWN010000001">
    <property type="protein sequence ID" value="MDQ0478323.1"/>
    <property type="molecule type" value="Genomic_DNA"/>
</dbReference>
<evidence type="ECO:0000256" key="4">
    <source>
        <dbReference type="ARBA" id="ARBA00022679"/>
    </source>
</evidence>
<comment type="catalytic activity">
    <reaction evidence="7">
        <text>adenosine(1518)/adenosine(1519) in 16S rRNA + 4 S-adenosyl-L-methionine = N(6)-dimethyladenosine(1518)/N(6)-dimethyladenosine(1519) in 16S rRNA + 4 S-adenosyl-L-homocysteine + 4 H(+)</text>
        <dbReference type="Rhea" id="RHEA:19609"/>
        <dbReference type="Rhea" id="RHEA-COMP:10232"/>
        <dbReference type="Rhea" id="RHEA-COMP:10233"/>
        <dbReference type="ChEBI" id="CHEBI:15378"/>
        <dbReference type="ChEBI" id="CHEBI:57856"/>
        <dbReference type="ChEBI" id="CHEBI:59789"/>
        <dbReference type="ChEBI" id="CHEBI:74411"/>
        <dbReference type="ChEBI" id="CHEBI:74493"/>
        <dbReference type="EC" id="2.1.1.182"/>
    </reaction>
</comment>
<accession>A0ABU0JML4</accession>
<name>A0ABU0JML4_HATLI</name>
<feature type="binding site" evidence="7 8">
    <location>
        <position position="26"/>
    </location>
    <ligand>
        <name>S-adenosyl-L-methionine</name>
        <dbReference type="ChEBI" id="CHEBI:59789"/>
    </ligand>
</feature>
<organism evidence="10 11">
    <name type="scientific">Hathewaya limosa</name>
    <name type="common">Clostridium limosum</name>
    <dbReference type="NCBI Taxonomy" id="1536"/>
    <lineage>
        <taxon>Bacteria</taxon>
        <taxon>Bacillati</taxon>
        <taxon>Bacillota</taxon>
        <taxon>Clostridia</taxon>
        <taxon>Eubacteriales</taxon>
        <taxon>Clostridiaceae</taxon>
        <taxon>Hathewaya</taxon>
    </lineage>
</organism>
<evidence type="ECO:0000256" key="7">
    <source>
        <dbReference type="HAMAP-Rule" id="MF_00607"/>
    </source>
</evidence>
<comment type="similarity">
    <text evidence="7">Belongs to the class I-like SAM-binding methyltransferase superfamily. rRNA adenine N(6)-methyltransferase family. RsmA subfamily.</text>
</comment>
<evidence type="ECO:0000256" key="2">
    <source>
        <dbReference type="ARBA" id="ARBA00022552"/>
    </source>
</evidence>
<protein>
    <recommendedName>
        <fullName evidence="7">Ribosomal RNA small subunit methyltransferase A</fullName>
        <ecNumber evidence="7">2.1.1.182</ecNumber>
    </recommendedName>
    <alternativeName>
        <fullName evidence="7">16S rRNA (adenine(1518)-N(6)/adenine(1519)-N(6))-dimethyltransferase</fullName>
    </alternativeName>
    <alternativeName>
        <fullName evidence="7">16S rRNA dimethyladenosine transferase</fullName>
    </alternativeName>
    <alternativeName>
        <fullName evidence="7">16S rRNA dimethylase</fullName>
    </alternativeName>
    <alternativeName>
        <fullName evidence="7">S-adenosylmethionine-6-N', N'-adenosyl(rRNA) dimethyltransferase</fullName>
    </alternativeName>
</protein>
<feature type="binding site" evidence="7 8">
    <location>
        <position position="97"/>
    </location>
    <ligand>
        <name>S-adenosyl-L-methionine</name>
        <dbReference type="ChEBI" id="CHEBI:59789"/>
    </ligand>
</feature>
<comment type="caution">
    <text evidence="10">The sequence shown here is derived from an EMBL/GenBank/DDBJ whole genome shotgun (WGS) entry which is preliminary data.</text>
</comment>
<keyword evidence="11" id="KW-1185">Reference proteome</keyword>
<feature type="binding site" evidence="7 8">
    <location>
        <position position="51"/>
    </location>
    <ligand>
        <name>S-adenosyl-L-methionine</name>
        <dbReference type="ChEBI" id="CHEBI:59789"/>
    </ligand>
</feature>
<dbReference type="Gene3D" id="1.10.8.100">
    <property type="entry name" value="Ribosomal RNA adenine dimethylase-like, domain 2"/>
    <property type="match status" value="1"/>
</dbReference>
<evidence type="ECO:0000259" key="9">
    <source>
        <dbReference type="SMART" id="SM00650"/>
    </source>
</evidence>
<dbReference type="InterPro" id="IPR020598">
    <property type="entry name" value="rRNA_Ade_methylase_Trfase_N"/>
</dbReference>
<comment type="subcellular location">
    <subcellularLocation>
        <location evidence="7">Cytoplasm</location>
    </subcellularLocation>
</comment>
<gene>
    <name evidence="7" type="primary">rsmA</name>
    <name evidence="7" type="synonym">ksgA</name>
    <name evidence="10" type="ORF">QOZ93_000024</name>
</gene>
<keyword evidence="4 7" id="KW-0808">Transferase</keyword>
<evidence type="ECO:0000256" key="3">
    <source>
        <dbReference type="ARBA" id="ARBA00022603"/>
    </source>
</evidence>
<dbReference type="NCBIfam" id="TIGR00755">
    <property type="entry name" value="ksgA"/>
    <property type="match status" value="1"/>
</dbReference>
<dbReference type="PROSITE" id="PS01131">
    <property type="entry name" value="RRNA_A_DIMETH"/>
    <property type="match status" value="1"/>
</dbReference>
<sequence>MEKLTTREVVERHGFKFAKSLGQNFLVDESVLLDILDSAEVTKEDYAIEIGPGVGTLTRELLKRAKGVTAIELDTRLIPILEEELASFDNFTLINKDALKVDFNEIIGEENSIKIVANLPYYVTTPIISNLLTGGYNFKSLTIMIQKEVAERMDAEPSTKEYGALSILAQYYCNTKIIRRVSPNCFVPRPKVESIVIKLEKLEEPRVKTDDEKLFFSLVRASFNMRRKTLWNATKTLGFDKEVMERIFEESGIDQKRRGETLSLEEFAKLANTMAKFK</sequence>
<dbReference type="GO" id="GO:0052908">
    <property type="term" value="F:16S rRNA (adenine(1518)-N(6)/adenine(1519)-N(6))-dimethyltransferase activity"/>
    <property type="evidence" value="ECO:0007669"/>
    <property type="project" value="UniProtKB-EC"/>
</dbReference>
<dbReference type="Gene3D" id="3.40.50.150">
    <property type="entry name" value="Vaccinia Virus protein VP39"/>
    <property type="match status" value="1"/>
</dbReference>
<keyword evidence="6 7" id="KW-0694">RNA-binding</keyword>
<proteinExistence type="inferred from homology"/>
<feature type="binding site" evidence="7 8">
    <location>
        <position position="24"/>
    </location>
    <ligand>
        <name>S-adenosyl-L-methionine</name>
        <dbReference type="ChEBI" id="CHEBI:59789"/>
    </ligand>
</feature>
<keyword evidence="3 7" id="KW-0489">Methyltransferase</keyword>
<dbReference type="SUPFAM" id="SSF53335">
    <property type="entry name" value="S-adenosyl-L-methionine-dependent methyltransferases"/>
    <property type="match status" value="1"/>
</dbReference>
<dbReference type="RefSeq" id="WP_307354653.1">
    <property type="nucleotide sequence ID" value="NZ_BAAACJ010000024.1"/>
</dbReference>
<keyword evidence="1 7" id="KW-0963">Cytoplasm</keyword>
<keyword evidence="2 7" id="KW-0698">rRNA processing</keyword>
<comment type="function">
    <text evidence="7">Specifically dimethylates two adjacent adenosines (A1518 and A1519) in the loop of a conserved hairpin near the 3'-end of 16S rRNA in the 30S particle. May play a critical role in biogenesis of 30S subunits.</text>
</comment>
<evidence type="ECO:0000313" key="11">
    <source>
        <dbReference type="Proteomes" id="UP001224418"/>
    </source>
</evidence>
<feature type="domain" description="Ribosomal RNA adenine methylase transferase N-terminal" evidence="9">
    <location>
        <begin position="31"/>
        <end position="203"/>
    </location>
</feature>
<dbReference type="PANTHER" id="PTHR11727:SF7">
    <property type="entry name" value="DIMETHYLADENOSINE TRANSFERASE-RELATED"/>
    <property type="match status" value="1"/>
</dbReference>
<feature type="binding site" evidence="7 8">
    <location>
        <position position="118"/>
    </location>
    <ligand>
        <name>S-adenosyl-L-methionine</name>
        <dbReference type="ChEBI" id="CHEBI:59789"/>
    </ligand>
</feature>
<dbReference type="EC" id="2.1.1.182" evidence="7"/>
<keyword evidence="5 7" id="KW-0949">S-adenosyl-L-methionine</keyword>
<evidence type="ECO:0000256" key="5">
    <source>
        <dbReference type="ARBA" id="ARBA00022691"/>
    </source>
</evidence>
<evidence type="ECO:0000256" key="8">
    <source>
        <dbReference type="PROSITE-ProRule" id="PRU01026"/>
    </source>
</evidence>
<dbReference type="InterPro" id="IPR029063">
    <property type="entry name" value="SAM-dependent_MTases_sf"/>
</dbReference>
<dbReference type="Proteomes" id="UP001224418">
    <property type="component" value="Unassembled WGS sequence"/>
</dbReference>
<evidence type="ECO:0000313" key="10">
    <source>
        <dbReference type="EMBL" id="MDQ0478323.1"/>
    </source>
</evidence>
<dbReference type="HAMAP" id="MF_00607">
    <property type="entry name" value="16SrRNA_methyltr_A"/>
    <property type="match status" value="1"/>
</dbReference>
<evidence type="ECO:0000256" key="1">
    <source>
        <dbReference type="ARBA" id="ARBA00022490"/>
    </source>
</evidence>
<dbReference type="SMART" id="SM00650">
    <property type="entry name" value="rADc"/>
    <property type="match status" value="1"/>
</dbReference>
<dbReference type="InterPro" id="IPR001737">
    <property type="entry name" value="KsgA/Erm"/>
</dbReference>